<evidence type="ECO:0008006" key="3">
    <source>
        <dbReference type="Google" id="ProtNLM"/>
    </source>
</evidence>
<dbReference type="PANTHER" id="PTHR37319:SF1">
    <property type="entry name" value="TRANSPOSASE TN5 DIMERISATION DOMAIN-CONTAINING PROTEIN"/>
    <property type="match status" value="1"/>
</dbReference>
<dbReference type="Proteomes" id="UP001149822">
    <property type="component" value="Unassembled WGS sequence"/>
</dbReference>
<protein>
    <recommendedName>
        <fullName evidence="3">Transposase DDE domain-containing protein</fullName>
    </recommendedName>
</protein>
<dbReference type="PANTHER" id="PTHR37319">
    <property type="entry name" value="TRANSPOSASE"/>
    <property type="match status" value="1"/>
</dbReference>
<dbReference type="Gene3D" id="3.90.350.10">
    <property type="entry name" value="Transposase Inhibitor Protein From Tn5, Chain A, domain 1"/>
    <property type="match status" value="1"/>
</dbReference>
<proteinExistence type="predicted"/>
<evidence type="ECO:0000313" key="2">
    <source>
        <dbReference type="Proteomes" id="UP001149822"/>
    </source>
</evidence>
<sequence length="97" mass="10945">MSVRPPIEKQPNCRRQDLEFIHSEELDPSEGGAPVFWKLTTNPPVASRADAVHKLESKAARWKIESFFPALKIGCRIEELRLTNCIALCCVVAWCHG</sequence>
<organism evidence="1 2">
    <name type="scientific">Paracoccus benzoatiresistens</name>
    <dbReference type="NCBI Taxonomy" id="2997341"/>
    <lineage>
        <taxon>Bacteria</taxon>
        <taxon>Pseudomonadati</taxon>
        <taxon>Pseudomonadota</taxon>
        <taxon>Alphaproteobacteria</taxon>
        <taxon>Rhodobacterales</taxon>
        <taxon>Paracoccaceae</taxon>
        <taxon>Paracoccus</taxon>
    </lineage>
</organism>
<name>A0ABT4JD76_9RHOB</name>
<keyword evidence="2" id="KW-1185">Reference proteome</keyword>
<dbReference type="InterPro" id="IPR047768">
    <property type="entry name" value="Tn5p-like"/>
</dbReference>
<evidence type="ECO:0000313" key="1">
    <source>
        <dbReference type="EMBL" id="MCZ0964481.1"/>
    </source>
</evidence>
<gene>
    <name evidence="1" type="ORF">OU682_23305</name>
</gene>
<dbReference type="SUPFAM" id="SSF53098">
    <property type="entry name" value="Ribonuclease H-like"/>
    <property type="match status" value="1"/>
</dbReference>
<reference evidence="1" key="1">
    <citation type="submission" date="2022-12" db="EMBL/GenBank/DDBJ databases">
        <title>Paracoccus sp. EF6 isolated from a lake water.</title>
        <authorList>
            <person name="Liu H."/>
        </authorList>
    </citation>
    <scope>NUCLEOTIDE SEQUENCE</scope>
    <source>
        <strain evidence="1">EF6</strain>
    </source>
</reference>
<dbReference type="EMBL" id="JAPTYD010000110">
    <property type="protein sequence ID" value="MCZ0964481.1"/>
    <property type="molecule type" value="Genomic_DNA"/>
</dbReference>
<accession>A0ABT4JD76</accession>
<dbReference type="RefSeq" id="WP_268944570.1">
    <property type="nucleotide sequence ID" value="NZ_JAPTYD010000110.1"/>
</dbReference>
<comment type="caution">
    <text evidence="1">The sequence shown here is derived from an EMBL/GenBank/DDBJ whole genome shotgun (WGS) entry which is preliminary data.</text>
</comment>
<dbReference type="InterPro" id="IPR012337">
    <property type="entry name" value="RNaseH-like_sf"/>
</dbReference>